<sequence>MTEKAIKLTLKKIMPNSDLQIFDSPSQQRKKRIFHDVLEYIFVMIITLSAIFTALLFFSDKLKAYF</sequence>
<proteinExistence type="predicted"/>
<gene>
    <name evidence="2" type="ORF">CER18_04820</name>
</gene>
<evidence type="ECO:0000313" key="2">
    <source>
        <dbReference type="EMBL" id="PIT68994.1"/>
    </source>
</evidence>
<evidence type="ECO:0000256" key="1">
    <source>
        <dbReference type="SAM" id="Phobius"/>
    </source>
</evidence>
<protein>
    <submittedName>
        <fullName evidence="2">Uncharacterized protein</fullName>
    </submittedName>
</protein>
<feature type="transmembrane region" description="Helical" evidence="1">
    <location>
        <begin position="37"/>
        <end position="58"/>
    </location>
</feature>
<comment type="caution">
    <text evidence="2">The sequence shown here is derived from an EMBL/GenBank/DDBJ whole genome shotgun (WGS) entry which is preliminary data.</text>
</comment>
<name>A0A2M6US72_9HYPH</name>
<keyword evidence="1" id="KW-0812">Transmembrane</keyword>
<keyword evidence="1" id="KW-0472">Membrane</keyword>
<reference evidence="2 3" key="1">
    <citation type="submission" date="2017-06" db="EMBL/GenBank/DDBJ databases">
        <title>Draft genome of Bartonella tribocorum strain L103, isolated from a rodent in Laos.</title>
        <authorList>
            <person name="Hadjadj L."/>
            <person name="Jiyipong T."/>
            <person name="Morand S."/>
            <person name="Diene S.M."/>
            <person name="Rolain J.-M."/>
        </authorList>
    </citation>
    <scope>NUCLEOTIDE SEQUENCE [LARGE SCALE GENOMIC DNA]</scope>
    <source>
        <strain evidence="2 3">L103</strain>
    </source>
</reference>
<keyword evidence="1" id="KW-1133">Transmembrane helix</keyword>
<evidence type="ECO:0000313" key="3">
    <source>
        <dbReference type="Proteomes" id="UP000229839"/>
    </source>
</evidence>
<dbReference type="EMBL" id="NJGE01000009">
    <property type="protein sequence ID" value="PIT68994.1"/>
    <property type="molecule type" value="Genomic_DNA"/>
</dbReference>
<accession>A0A2M6US72</accession>
<dbReference type="AlphaFoldDB" id="A0A2M6US72"/>
<dbReference type="Proteomes" id="UP000229839">
    <property type="component" value="Unassembled WGS sequence"/>
</dbReference>
<organism evidence="2 3">
    <name type="scientific">Bartonella tribocorum</name>
    <dbReference type="NCBI Taxonomy" id="85701"/>
    <lineage>
        <taxon>Bacteria</taxon>
        <taxon>Pseudomonadati</taxon>
        <taxon>Pseudomonadota</taxon>
        <taxon>Alphaproteobacteria</taxon>
        <taxon>Hyphomicrobiales</taxon>
        <taxon>Bartonellaceae</taxon>
        <taxon>Bartonella</taxon>
    </lineage>
</organism>